<gene>
    <name evidence="2" type="ORF">CCAE0312_LOCUS10220</name>
</gene>
<feature type="signal peptide" evidence="1">
    <location>
        <begin position="1"/>
        <end position="20"/>
    </location>
</feature>
<dbReference type="EMBL" id="HBGH01018382">
    <property type="protein sequence ID" value="CAD9238118.1"/>
    <property type="molecule type" value="Transcribed_RNA"/>
</dbReference>
<reference evidence="2" key="1">
    <citation type="submission" date="2021-01" db="EMBL/GenBank/DDBJ databases">
        <authorList>
            <person name="Corre E."/>
            <person name="Pelletier E."/>
            <person name="Niang G."/>
            <person name="Scheremetjew M."/>
            <person name="Finn R."/>
            <person name="Kale V."/>
            <person name="Holt S."/>
            <person name="Cochrane G."/>
            <person name="Meng A."/>
            <person name="Brown T."/>
            <person name="Cohen L."/>
        </authorList>
    </citation>
    <scope>NUCLEOTIDE SEQUENCE</scope>
    <source>
        <strain evidence="2">SAG 36.94</strain>
    </source>
</reference>
<accession>A0A7S1TJK8</accession>
<evidence type="ECO:0008006" key="3">
    <source>
        <dbReference type="Google" id="ProtNLM"/>
    </source>
</evidence>
<dbReference type="AlphaFoldDB" id="A0A7S1TJK8"/>
<evidence type="ECO:0000256" key="1">
    <source>
        <dbReference type="SAM" id="SignalP"/>
    </source>
</evidence>
<name>A0A7S1TJK8_9RHOD</name>
<evidence type="ECO:0000313" key="2">
    <source>
        <dbReference type="EMBL" id="CAD9238118.1"/>
    </source>
</evidence>
<feature type="chain" id="PRO_5030973830" description="Secreted protein" evidence="1">
    <location>
        <begin position="21"/>
        <end position="176"/>
    </location>
</feature>
<sequence>MFFFCFFFVFLRGIGSCVQGGRPNAVSIKSACLQNRQEEEKTFNTRPTLRTLVESWVRFYYLKKTSSTTGSYRPRFGKRDECHTRSFGQYLSRILGRKLLPRTQWLLTTRIILLFVAVARILCRDPDRISAALRILRVYHGPRVLEPRALSAGEFEVERPSTVSSCEHYSGGDIPR</sequence>
<protein>
    <recommendedName>
        <fullName evidence="3">Secreted protein</fullName>
    </recommendedName>
</protein>
<proteinExistence type="predicted"/>
<organism evidence="2">
    <name type="scientific">Compsopogon caeruleus</name>
    <dbReference type="NCBI Taxonomy" id="31354"/>
    <lineage>
        <taxon>Eukaryota</taxon>
        <taxon>Rhodophyta</taxon>
        <taxon>Compsopogonophyceae</taxon>
        <taxon>Compsopogonales</taxon>
        <taxon>Compsopogonaceae</taxon>
        <taxon>Compsopogon</taxon>
    </lineage>
</organism>
<keyword evidence="1" id="KW-0732">Signal</keyword>